<dbReference type="GO" id="GO:0005524">
    <property type="term" value="F:ATP binding"/>
    <property type="evidence" value="ECO:0007669"/>
    <property type="project" value="UniProtKB-KW"/>
</dbReference>
<keyword evidence="5 10" id="KW-0067">ATP-binding</keyword>
<feature type="compositionally biased region" description="Basic residues" evidence="8">
    <location>
        <begin position="13"/>
        <end position="26"/>
    </location>
</feature>
<dbReference type="AlphaFoldDB" id="A0A0D4C246"/>
<evidence type="ECO:0000256" key="6">
    <source>
        <dbReference type="ARBA" id="ARBA00022842"/>
    </source>
</evidence>
<dbReference type="Pfam" id="PF13638">
    <property type="entry name" value="PIN_4"/>
    <property type="match status" value="1"/>
</dbReference>
<evidence type="ECO:0000256" key="4">
    <source>
        <dbReference type="ARBA" id="ARBA00022801"/>
    </source>
</evidence>
<evidence type="ECO:0000313" key="11">
    <source>
        <dbReference type="Proteomes" id="UP000061839"/>
    </source>
</evidence>
<dbReference type="EMBL" id="CP011005">
    <property type="protein sequence ID" value="AJT42747.1"/>
    <property type="molecule type" value="Genomic_DNA"/>
</dbReference>
<dbReference type="InterPro" id="IPR003714">
    <property type="entry name" value="PhoH"/>
</dbReference>
<keyword evidence="11" id="KW-1185">Reference proteome</keyword>
<keyword evidence="2" id="KW-0479">Metal-binding</keyword>
<feature type="region of interest" description="Disordered" evidence="8">
    <location>
        <begin position="1"/>
        <end position="28"/>
    </location>
</feature>
<organism evidence="10 11">
    <name type="scientific">Psychromicrobium lacuslunae</name>
    <dbReference type="NCBI Taxonomy" id="1618207"/>
    <lineage>
        <taxon>Bacteria</taxon>
        <taxon>Bacillati</taxon>
        <taxon>Actinomycetota</taxon>
        <taxon>Actinomycetes</taxon>
        <taxon>Micrococcales</taxon>
        <taxon>Micrococcaceae</taxon>
        <taxon>Psychromicrobium</taxon>
    </lineage>
</organism>
<dbReference type="SUPFAM" id="SSF88723">
    <property type="entry name" value="PIN domain-like"/>
    <property type="match status" value="1"/>
</dbReference>
<accession>A0A0D4C246</accession>
<dbReference type="PATRIC" id="fig|1618207.4.peg.101"/>
<feature type="domain" description="PIN" evidence="9">
    <location>
        <begin position="38"/>
        <end position="165"/>
    </location>
</feature>
<reference evidence="10 11" key="1">
    <citation type="journal article" date="2015" name="Genome Announc.">
        <title>Complete Genome Sequencing of Protease-Producing Novel Arthrobacter sp. Strain IHBB 11108 Using PacBio Single-Molecule Real-Time Sequencing Technology.</title>
        <authorList>
            <person name="Kiran S."/>
            <person name="Swarnkar M.K."/>
            <person name="Pal M."/>
            <person name="Thakur R."/>
            <person name="Tewari R."/>
            <person name="Singh A.K."/>
            <person name="Gulati A."/>
        </authorList>
    </citation>
    <scope>NUCLEOTIDE SEQUENCE [LARGE SCALE GENOMIC DNA]</scope>
    <source>
        <strain evidence="10 11">IHBB 11108</strain>
    </source>
</reference>
<dbReference type="InterPro" id="IPR051451">
    <property type="entry name" value="PhoH2-like"/>
</dbReference>
<gene>
    <name evidence="10" type="ORF">UM93_00480</name>
</gene>
<dbReference type="Pfam" id="PF02562">
    <property type="entry name" value="PhoH"/>
    <property type="match status" value="1"/>
</dbReference>
<dbReference type="Gene3D" id="3.40.50.300">
    <property type="entry name" value="P-loop containing nucleotide triphosphate hydrolases"/>
    <property type="match status" value="1"/>
</dbReference>
<dbReference type="GO" id="GO:0004518">
    <property type="term" value="F:nuclease activity"/>
    <property type="evidence" value="ECO:0007669"/>
    <property type="project" value="UniProtKB-KW"/>
</dbReference>
<protein>
    <submittedName>
        <fullName evidence="10">ATP-binding protein</fullName>
    </submittedName>
</protein>
<dbReference type="KEGG" id="ari:UM93_00480"/>
<dbReference type="InterPro" id="IPR029060">
    <property type="entry name" value="PIN-like_dom_sf"/>
</dbReference>
<keyword evidence="6" id="KW-0460">Magnesium</keyword>
<keyword evidence="4" id="KW-0378">Hydrolase</keyword>
<dbReference type="PANTHER" id="PTHR30473">
    <property type="entry name" value="PROTEIN PHOH"/>
    <property type="match status" value="1"/>
</dbReference>
<proteinExistence type="inferred from homology"/>
<evidence type="ECO:0000256" key="1">
    <source>
        <dbReference type="ARBA" id="ARBA00022722"/>
    </source>
</evidence>
<dbReference type="STRING" id="1618207.UM93_00480"/>
<dbReference type="GO" id="GO:0046872">
    <property type="term" value="F:metal ion binding"/>
    <property type="evidence" value="ECO:0007669"/>
    <property type="project" value="UniProtKB-KW"/>
</dbReference>
<evidence type="ECO:0000256" key="5">
    <source>
        <dbReference type="ARBA" id="ARBA00022840"/>
    </source>
</evidence>
<dbReference type="GO" id="GO:0016787">
    <property type="term" value="F:hydrolase activity"/>
    <property type="evidence" value="ECO:0007669"/>
    <property type="project" value="UniProtKB-KW"/>
</dbReference>
<sequence>MNTPSAAEQPAARGKRGPAKTTKTKKTGSALAAAGLSRSYVLDTSVLLSDPRAITRFAEHEVILPIVVISELEAKRHDPELGYFARKALRLLDDLRVEHGGLNKAIPLGEEGGSLRVELNHISSEVLPAGFRSGDNDARILAVAKNLANEGFDVTVVSKDLPMRVKASAMGLQAEEYRNELVQDSGWTGVAELDVAEEEVNTLYNHEPVFVPAAAELPTNTGLVLLSNRGSALGRVGADKQVRLVKGNRDVFGLHGRSAEQRLAIDLLMDPEVGIISLGGRAGTGKSALALCAGLEAVLERREHRKVMVFRPLYAVGGQELGFLPGSETEKMNPWAQAVFDTLGALVSQEVVEEVMDRGMLEVLPLTHIRGRSLHDAFVIVDEAQSLEKNVLLTVMSRIGQNSKIVLTHDVAQRDNLRVGRHDGIAAVVETLKGHPLFAHITLNRSERSPIAALVTDLLEGAEI</sequence>
<comment type="similarity">
    <text evidence="7">In the N-terminal section; belongs to the PINc/VapC protein family.</text>
</comment>
<dbReference type="SUPFAM" id="SSF52540">
    <property type="entry name" value="P-loop containing nucleoside triphosphate hydrolases"/>
    <property type="match status" value="1"/>
</dbReference>
<keyword evidence="3" id="KW-0547">Nucleotide-binding</keyword>
<evidence type="ECO:0000256" key="2">
    <source>
        <dbReference type="ARBA" id="ARBA00022723"/>
    </source>
</evidence>
<dbReference type="SMART" id="SM00670">
    <property type="entry name" value="PINc"/>
    <property type="match status" value="1"/>
</dbReference>
<dbReference type="CDD" id="cd09883">
    <property type="entry name" value="PIN_VapC_PhoHL-ATPase"/>
    <property type="match status" value="1"/>
</dbReference>
<dbReference type="RefSeq" id="WP_045076635.1">
    <property type="nucleotide sequence ID" value="NZ_CP011005.1"/>
</dbReference>
<dbReference type="GO" id="GO:0005829">
    <property type="term" value="C:cytosol"/>
    <property type="evidence" value="ECO:0007669"/>
    <property type="project" value="TreeGrafter"/>
</dbReference>
<evidence type="ECO:0000256" key="8">
    <source>
        <dbReference type="SAM" id="MobiDB-lite"/>
    </source>
</evidence>
<evidence type="ECO:0000259" key="9">
    <source>
        <dbReference type="SMART" id="SM00670"/>
    </source>
</evidence>
<dbReference type="InterPro" id="IPR002716">
    <property type="entry name" value="PIN_dom"/>
</dbReference>
<dbReference type="HOGENOM" id="CLU_022283_2_1_11"/>
<name>A0A0D4C246_9MICC</name>
<dbReference type="InterPro" id="IPR027417">
    <property type="entry name" value="P-loop_NTPase"/>
</dbReference>
<dbReference type="OrthoDB" id="9766527at2"/>
<dbReference type="Proteomes" id="UP000061839">
    <property type="component" value="Chromosome"/>
</dbReference>
<dbReference type="Gene3D" id="3.40.50.1010">
    <property type="entry name" value="5'-nuclease"/>
    <property type="match status" value="1"/>
</dbReference>
<evidence type="ECO:0000313" key="10">
    <source>
        <dbReference type="EMBL" id="AJT42747.1"/>
    </source>
</evidence>
<dbReference type="PANTHER" id="PTHR30473:SF2">
    <property type="entry name" value="PIN DOMAIN-CONTAINING PROTEIN"/>
    <property type="match status" value="1"/>
</dbReference>
<keyword evidence="1" id="KW-0540">Nuclease</keyword>
<evidence type="ECO:0000256" key="3">
    <source>
        <dbReference type="ARBA" id="ARBA00022741"/>
    </source>
</evidence>
<evidence type="ECO:0000256" key="7">
    <source>
        <dbReference type="ARBA" id="ARBA00046345"/>
    </source>
</evidence>